<dbReference type="PANTHER" id="PTHR30041">
    <property type="entry name" value="ARSENATE REDUCTASE"/>
    <property type="match status" value="1"/>
</dbReference>
<dbReference type="GO" id="GO:0008794">
    <property type="term" value="F:arsenate reductase (glutaredoxin) activity"/>
    <property type="evidence" value="ECO:0007669"/>
    <property type="project" value="UniProtKB-EC"/>
</dbReference>
<evidence type="ECO:0000256" key="1">
    <source>
        <dbReference type="ARBA" id="ARBA00007198"/>
    </source>
</evidence>
<dbReference type="Pfam" id="PF03960">
    <property type="entry name" value="ArsC"/>
    <property type="match status" value="1"/>
</dbReference>
<dbReference type="EC" id="1.20.4.1" evidence="4"/>
<dbReference type="Proteomes" id="UP001285263">
    <property type="component" value="Unassembled WGS sequence"/>
</dbReference>
<dbReference type="SUPFAM" id="SSF52833">
    <property type="entry name" value="Thioredoxin-like"/>
    <property type="match status" value="1"/>
</dbReference>
<evidence type="ECO:0000256" key="4">
    <source>
        <dbReference type="RuleBase" id="RU362029"/>
    </source>
</evidence>
<evidence type="ECO:0000256" key="2">
    <source>
        <dbReference type="ARBA" id="ARBA00023002"/>
    </source>
</evidence>
<dbReference type="InterPro" id="IPR036249">
    <property type="entry name" value="Thioredoxin-like_sf"/>
</dbReference>
<dbReference type="EMBL" id="JAXCLA010000002">
    <property type="protein sequence ID" value="MDY0743734.1"/>
    <property type="molecule type" value="Genomic_DNA"/>
</dbReference>
<dbReference type="PROSITE" id="PS51353">
    <property type="entry name" value="ARSC"/>
    <property type="match status" value="1"/>
</dbReference>
<reference evidence="5 6" key="1">
    <citation type="submission" date="2023-11" db="EMBL/GenBank/DDBJ databases">
        <title>Paucibacter sp. nov., isolated from fresh soil in Korea.</title>
        <authorList>
            <person name="Le N.T.T."/>
        </authorList>
    </citation>
    <scope>NUCLEOTIDE SEQUENCE [LARGE SCALE GENOMIC DNA]</scope>
    <source>
        <strain evidence="5 6">R3-3</strain>
    </source>
</reference>
<keyword evidence="6" id="KW-1185">Reference proteome</keyword>
<proteinExistence type="inferred from homology"/>
<dbReference type="InterPro" id="IPR006659">
    <property type="entry name" value="Arsenate_reductase"/>
</dbReference>
<comment type="catalytic activity">
    <reaction evidence="4">
        <text>[glutaredoxin]-dithiol + arsenate + glutathione + H(+) = glutathionyl-S-S-[glutaredoxin] + arsenite + H2O</text>
        <dbReference type="Rhea" id="RHEA:22016"/>
        <dbReference type="Rhea" id="RHEA-COMP:10729"/>
        <dbReference type="Rhea" id="RHEA-COMP:17668"/>
        <dbReference type="ChEBI" id="CHEBI:15377"/>
        <dbReference type="ChEBI" id="CHEBI:15378"/>
        <dbReference type="ChEBI" id="CHEBI:29242"/>
        <dbReference type="ChEBI" id="CHEBI:29950"/>
        <dbReference type="ChEBI" id="CHEBI:48597"/>
        <dbReference type="ChEBI" id="CHEBI:57925"/>
        <dbReference type="ChEBI" id="CHEBI:146199"/>
        <dbReference type="EC" id="1.20.4.1"/>
    </reaction>
</comment>
<protein>
    <recommendedName>
        <fullName evidence="4">Arsenate reductase</fullName>
        <ecNumber evidence="4">1.20.4.1</ecNumber>
    </recommendedName>
</protein>
<accession>A0ABU5DBT2</accession>
<dbReference type="InterPro" id="IPR006660">
    <property type="entry name" value="Arsenate_reductase-like"/>
</dbReference>
<sequence length="117" mass="13151">MIKLYYNPRCSKSKEALSLLQERLPISAFQVREYLKKPLDVAELKALQALLGVSVREMLRVGEQAYWELDLGAETKTDDELLAAIAARPALLQRPIVTNGDRALIARPPELLLQLLP</sequence>
<name>A0ABU5DBT2_9BURK</name>
<dbReference type="NCBIfam" id="TIGR00014">
    <property type="entry name" value="arsC"/>
    <property type="match status" value="1"/>
</dbReference>
<keyword evidence="2 4" id="KW-0560">Oxidoreductase</keyword>
<comment type="caution">
    <text evidence="5">The sequence shown here is derived from an EMBL/GenBank/DDBJ whole genome shotgun (WGS) entry which is preliminary data.</text>
</comment>
<gene>
    <name evidence="5" type="primary">arsC</name>
    <name evidence="5" type="ORF">SNE35_04420</name>
</gene>
<evidence type="ECO:0000313" key="6">
    <source>
        <dbReference type="Proteomes" id="UP001285263"/>
    </source>
</evidence>
<dbReference type="RefSeq" id="WP_320421652.1">
    <property type="nucleotide sequence ID" value="NZ_JAXCLA010000002.1"/>
</dbReference>
<dbReference type="Gene3D" id="3.40.30.10">
    <property type="entry name" value="Glutaredoxin"/>
    <property type="match status" value="1"/>
</dbReference>
<evidence type="ECO:0000313" key="5">
    <source>
        <dbReference type="EMBL" id="MDY0743734.1"/>
    </source>
</evidence>
<organism evidence="5 6">
    <name type="scientific">Roseateles agri</name>
    <dbReference type="NCBI Taxonomy" id="3098619"/>
    <lineage>
        <taxon>Bacteria</taxon>
        <taxon>Pseudomonadati</taxon>
        <taxon>Pseudomonadota</taxon>
        <taxon>Betaproteobacteria</taxon>
        <taxon>Burkholderiales</taxon>
        <taxon>Sphaerotilaceae</taxon>
        <taxon>Roseateles</taxon>
    </lineage>
</organism>
<dbReference type="PANTHER" id="PTHR30041:SF4">
    <property type="entry name" value="ARSENATE REDUCTASE"/>
    <property type="match status" value="1"/>
</dbReference>
<comment type="similarity">
    <text evidence="1 3 4">Belongs to the ArsC family.</text>
</comment>
<evidence type="ECO:0000256" key="3">
    <source>
        <dbReference type="PROSITE-ProRule" id="PRU01282"/>
    </source>
</evidence>